<evidence type="ECO:0008006" key="5">
    <source>
        <dbReference type="Google" id="ProtNLM"/>
    </source>
</evidence>
<gene>
    <name evidence="3" type="ORF">PC118_g12745</name>
</gene>
<feature type="region of interest" description="Disordered" evidence="1">
    <location>
        <begin position="43"/>
        <end position="69"/>
    </location>
</feature>
<keyword evidence="2" id="KW-0732">Signal</keyword>
<name>A0A8T1FQ94_9STRA</name>
<sequence>MNLASAFVYAVSIAMASASLATNAQDGSNISVSDLVPSNFTSDATATPLKTTNSTVPKGTKTYVTKSAR</sequence>
<protein>
    <recommendedName>
        <fullName evidence="5">RxLR effector protein</fullName>
    </recommendedName>
</protein>
<proteinExistence type="predicted"/>
<evidence type="ECO:0000313" key="4">
    <source>
        <dbReference type="Proteomes" id="UP000697107"/>
    </source>
</evidence>
<reference evidence="3" key="1">
    <citation type="submission" date="2018-10" db="EMBL/GenBank/DDBJ databases">
        <title>Effector identification in a new, highly contiguous assembly of the strawberry crown rot pathogen Phytophthora cactorum.</title>
        <authorList>
            <person name="Armitage A.D."/>
            <person name="Nellist C.F."/>
            <person name="Bates H."/>
            <person name="Vickerstaff R.J."/>
            <person name="Harrison R.J."/>
        </authorList>
    </citation>
    <scope>NUCLEOTIDE SEQUENCE</scope>
    <source>
        <strain evidence="3">P415</strain>
    </source>
</reference>
<evidence type="ECO:0000256" key="2">
    <source>
        <dbReference type="SAM" id="SignalP"/>
    </source>
</evidence>
<organism evidence="3 4">
    <name type="scientific">Phytophthora cactorum</name>
    <dbReference type="NCBI Taxonomy" id="29920"/>
    <lineage>
        <taxon>Eukaryota</taxon>
        <taxon>Sar</taxon>
        <taxon>Stramenopiles</taxon>
        <taxon>Oomycota</taxon>
        <taxon>Peronosporomycetes</taxon>
        <taxon>Peronosporales</taxon>
        <taxon>Peronosporaceae</taxon>
        <taxon>Phytophthora</taxon>
    </lineage>
</organism>
<comment type="caution">
    <text evidence="3">The sequence shown here is derived from an EMBL/GenBank/DDBJ whole genome shotgun (WGS) entry which is preliminary data.</text>
</comment>
<dbReference type="AlphaFoldDB" id="A0A8T1FQ94"/>
<feature type="chain" id="PRO_5035943106" description="RxLR effector protein" evidence="2">
    <location>
        <begin position="22"/>
        <end position="69"/>
    </location>
</feature>
<evidence type="ECO:0000256" key="1">
    <source>
        <dbReference type="SAM" id="MobiDB-lite"/>
    </source>
</evidence>
<feature type="signal peptide" evidence="2">
    <location>
        <begin position="1"/>
        <end position="21"/>
    </location>
</feature>
<dbReference type="EMBL" id="RCML01000418">
    <property type="protein sequence ID" value="KAG2977644.1"/>
    <property type="molecule type" value="Genomic_DNA"/>
</dbReference>
<evidence type="ECO:0000313" key="3">
    <source>
        <dbReference type="EMBL" id="KAG2977644.1"/>
    </source>
</evidence>
<dbReference type="VEuPathDB" id="FungiDB:PC110_g7479"/>
<accession>A0A8T1FQ94</accession>
<dbReference type="Proteomes" id="UP000697107">
    <property type="component" value="Unassembled WGS sequence"/>
</dbReference>